<keyword evidence="7" id="KW-1185">Reference proteome</keyword>
<keyword evidence="3 6" id="KW-0808">Transferase</keyword>
<dbReference type="Pfam" id="PF13439">
    <property type="entry name" value="Glyco_transf_4"/>
    <property type="match status" value="1"/>
</dbReference>
<dbReference type="Proteomes" id="UP000500767">
    <property type="component" value="Chromosome"/>
</dbReference>
<proteinExistence type="inferred from homology"/>
<dbReference type="SUPFAM" id="SSF53756">
    <property type="entry name" value="UDP-Glycosyltransferase/glycogen phosphorylase"/>
    <property type="match status" value="1"/>
</dbReference>
<dbReference type="PANTHER" id="PTHR43179">
    <property type="entry name" value="RHAMNOSYLTRANSFERASE WBBL"/>
    <property type="match status" value="1"/>
</dbReference>
<dbReference type="InterPro" id="IPR028098">
    <property type="entry name" value="Glyco_trans_4-like_N"/>
</dbReference>
<dbReference type="KEGG" id="lck:HN018_16090"/>
<evidence type="ECO:0000313" key="6">
    <source>
        <dbReference type="EMBL" id="QKE91362.1"/>
    </source>
</evidence>
<gene>
    <name evidence="6" type="ORF">HN018_16090</name>
</gene>
<comment type="similarity">
    <text evidence="1">Belongs to the glycosyltransferase 2 family.</text>
</comment>
<dbReference type="RefSeq" id="WP_171833114.1">
    <property type="nucleotide sequence ID" value="NZ_CP053708.1"/>
</dbReference>
<dbReference type="Pfam" id="PF13692">
    <property type="entry name" value="Glyco_trans_1_4"/>
    <property type="match status" value="1"/>
</dbReference>
<evidence type="ECO:0000313" key="7">
    <source>
        <dbReference type="Proteomes" id="UP000500767"/>
    </source>
</evidence>
<dbReference type="SUPFAM" id="SSF53448">
    <property type="entry name" value="Nucleotide-diphospho-sugar transferases"/>
    <property type="match status" value="1"/>
</dbReference>
<feature type="region of interest" description="Disordered" evidence="4">
    <location>
        <begin position="372"/>
        <end position="396"/>
    </location>
</feature>
<evidence type="ECO:0000256" key="1">
    <source>
        <dbReference type="ARBA" id="ARBA00006739"/>
    </source>
</evidence>
<reference evidence="6 7" key="1">
    <citation type="journal article" date="2014" name="World J. Microbiol. Biotechnol.">
        <title>Biodiversity and physiological characteristics of Antarctic and Arctic lichens-associated bacteria.</title>
        <authorList>
            <person name="Lee Y.M."/>
            <person name="Kim E.H."/>
            <person name="Lee H.K."/>
            <person name="Hong S.G."/>
        </authorList>
    </citation>
    <scope>NUCLEOTIDE SEQUENCE [LARGE SCALE GENOMIC DNA]</scope>
    <source>
        <strain evidence="6 7">PAMC 26569</strain>
    </source>
</reference>
<dbReference type="GO" id="GO:0016757">
    <property type="term" value="F:glycosyltransferase activity"/>
    <property type="evidence" value="ECO:0007669"/>
    <property type="project" value="UniProtKB-KW"/>
</dbReference>
<dbReference type="Gene3D" id="3.40.50.2000">
    <property type="entry name" value="Glycogen Phosphorylase B"/>
    <property type="match status" value="2"/>
</dbReference>
<dbReference type="Gene3D" id="1.25.40.10">
    <property type="entry name" value="Tetratricopeptide repeat domain"/>
    <property type="match status" value="1"/>
</dbReference>
<dbReference type="PANTHER" id="PTHR43179:SF12">
    <property type="entry name" value="GALACTOFURANOSYLTRANSFERASE GLFT2"/>
    <property type="match status" value="1"/>
</dbReference>
<keyword evidence="2" id="KW-0328">Glycosyltransferase</keyword>
<feature type="domain" description="Glycosyltransferase subfamily 4-like N-terminal" evidence="5">
    <location>
        <begin position="713"/>
        <end position="895"/>
    </location>
</feature>
<evidence type="ECO:0000256" key="2">
    <source>
        <dbReference type="ARBA" id="ARBA00022676"/>
    </source>
</evidence>
<evidence type="ECO:0000256" key="3">
    <source>
        <dbReference type="ARBA" id="ARBA00022679"/>
    </source>
</evidence>
<dbReference type="SUPFAM" id="SSF48452">
    <property type="entry name" value="TPR-like"/>
    <property type="match status" value="1"/>
</dbReference>
<evidence type="ECO:0000256" key="4">
    <source>
        <dbReference type="SAM" id="MobiDB-lite"/>
    </source>
</evidence>
<dbReference type="Gene3D" id="3.90.550.10">
    <property type="entry name" value="Spore Coat Polysaccharide Biosynthesis Protein SpsA, Chain A"/>
    <property type="match status" value="1"/>
</dbReference>
<accession>A0A6M8HSP5</accession>
<evidence type="ECO:0000259" key="5">
    <source>
        <dbReference type="Pfam" id="PF13439"/>
    </source>
</evidence>
<protein>
    <submittedName>
        <fullName evidence="6">Glycosyltransferase</fullName>
    </submittedName>
</protein>
<sequence>MPNPIRVTEADRAVWREWAQERAQEAFRHGRIATDSGRPEEALRWLERARRLAPQAGHVVFPLAVARLNCGDLHGAIRLLQPLVQQFDFREGWMMLAAVRRAAGLPTEAAAAIAEALSRNAPDQAMLGLLSDIAQAGGWSGWCGLSGDGRLHLDRAPATVRTGPGRADPAELLSLQLDGAPVRAQTRKGVTVLTGDWRGGHRLEVSRGGRPLLGSPLDIQAILRVEGFVEVRDGRLTGWVWHPGEPERIPFVTVTPERIPFVTVTPERIPFVTVTPERIRLGSVTPGKTPVAAVVPGERAGMTVAMPRFADSIASDRPLARPRELVFPAGISVFETNGPLRLRGSDGRELLGSPLDPGLELRAAAAAALLQARHSTDSRRRDGRLPPIDEGAPRDPMPPFLPISAWLIGRWPAIRPPAPVAVVVPVYRHLRRTLDCLHSVLATVPANTRLVVVEDASPDAPLIEALVEMAEAGRIQLIRHAENQGFPASVNDGIAACDGEDVVLLNSDTLVAPGWLEGLRRAAYHAPDIGTVTPFSNDASILSYPDSGKRNKAPDRAGTDGLMALAASANPDRVQDIPTGNGFCLYVRRDCVDQVGLLREDLFAQGYGEENDFCLRARHLGWRHVAALGVYVAHYGNVSFGAARTELMRRNLDVLNRLHPGYNDMILAHIAADPLAPARRRFDLARWVQARRARIARDAAPRSVLLITHDQGGGVERVVRERARQLRTQGIRSIIVRPEPAGMGPDGETRDGVIVSDAVDETPYPNLRYALPSELDALVALLGAEGVLHAEWHSLLGHHASLRTVCDRLGVPYDAYVHDYAWFCQRIALVGPKGRYCGEPDIAGCEACVAIQGSNLREAISMPDLLSRSAAELKAARRVIAPSRDAASRMTRHFPKLRPDIVAWEDDRPDLSLERLAAVSSLAPRPGTDRLPRQGMTGPRDMRPGRVVVIGAIGREKGYDVLLACLADARARALPLEFVVVGHTPDDTALMDAGCLFVTGEYGEDEAVGLIRSQDADLALLPSIWPETWCFTLSLAWRAGLPTASFDIGAPAERIGLTRRGVVLPLGLPIAEMNTVLLRLCRLGTTAIPPSSAAMQPIAEVRPSSHDRSPYR</sequence>
<dbReference type="Pfam" id="PF13641">
    <property type="entry name" value="Glyco_tranf_2_3"/>
    <property type="match status" value="1"/>
</dbReference>
<dbReference type="InterPro" id="IPR029044">
    <property type="entry name" value="Nucleotide-diphossugar_trans"/>
</dbReference>
<feature type="compositionally biased region" description="Basic and acidic residues" evidence="4">
    <location>
        <begin position="374"/>
        <end position="384"/>
    </location>
</feature>
<dbReference type="EMBL" id="CP053708">
    <property type="protein sequence ID" value="QKE91362.1"/>
    <property type="molecule type" value="Genomic_DNA"/>
</dbReference>
<organism evidence="6 7">
    <name type="scientific">Lichenicola cladoniae</name>
    <dbReference type="NCBI Taxonomy" id="1484109"/>
    <lineage>
        <taxon>Bacteria</taxon>
        <taxon>Pseudomonadati</taxon>
        <taxon>Pseudomonadota</taxon>
        <taxon>Alphaproteobacteria</taxon>
        <taxon>Acetobacterales</taxon>
        <taxon>Acetobacteraceae</taxon>
        <taxon>Lichenicola</taxon>
    </lineage>
</organism>
<name>A0A6M8HSP5_9PROT</name>
<dbReference type="AlphaFoldDB" id="A0A6M8HSP5"/>
<dbReference type="InterPro" id="IPR011990">
    <property type="entry name" value="TPR-like_helical_dom_sf"/>
</dbReference>